<gene>
    <name evidence="1" type="ORF">AB1471_02790</name>
</gene>
<name>A0ABV3Q0B2_9BACL</name>
<comment type="caution">
    <text evidence="1">The sequence shown here is derived from an EMBL/GenBank/DDBJ whole genome shotgun (WGS) entry which is preliminary data.</text>
</comment>
<protein>
    <submittedName>
        <fullName evidence="1">Uncharacterized protein</fullName>
    </submittedName>
</protein>
<organism evidence="1 2">
    <name type="scientific">Jeotgalibacillus marinus</name>
    <dbReference type="NCBI Taxonomy" id="86667"/>
    <lineage>
        <taxon>Bacteria</taxon>
        <taxon>Bacillati</taxon>
        <taxon>Bacillota</taxon>
        <taxon>Bacilli</taxon>
        <taxon>Bacillales</taxon>
        <taxon>Caryophanaceae</taxon>
        <taxon>Jeotgalibacillus</taxon>
    </lineage>
</organism>
<accession>A0ABV3Q0B2</accession>
<sequence length="57" mass="6184">MRLTYITALDKNCVVVRSSKDSIEIAEGDTVALHHTADFVIKGKAKVVADAGTIFYT</sequence>
<dbReference type="EMBL" id="JBFMIA010000001">
    <property type="protein sequence ID" value="MEW9500724.1"/>
    <property type="molecule type" value="Genomic_DNA"/>
</dbReference>
<dbReference type="RefSeq" id="WP_367778047.1">
    <property type="nucleotide sequence ID" value="NZ_JBFMIA010000001.1"/>
</dbReference>
<dbReference type="Proteomes" id="UP001556040">
    <property type="component" value="Unassembled WGS sequence"/>
</dbReference>
<reference evidence="1 2" key="1">
    <citation type="journal article" date="1979" name="Int. J. Syst. Evol. Microbiol.">
        <title>Bacillus globisporus subsp. marinus subsp. nov.</title>
        <authorList>
            <person name="Liu H."/>
        </authorList>
    </citation>
    <scope>NUCLEOTIDE SEQUENCE [LARGE SCALE GENOMIC DNA]</scope>
    <source>
        <strain evidence="1 2">DSM 1297</strain>
    </source>
</reference>
<evidence type="ECO:0000313" key="2">
    <source>
        <dbReference type="Proteomes" id="UP001556040"/>
    </source>
</evidence>
<evidence type="ECO:0000313" key="1">
    <source>
        <dbReference type="EMBL" id="MEW9500724.1"/>
    </source>
</evidence>
<proteinExistence type="predicted"/>
<keyword evidence="2" id="KW-1185">Reference proteome</keyword>